<evidence type="ECO:0000313" key="8">
    <source>
        <dbReference type="Proteomes" id="UP000002943"/>
    </source>
</evidence>
<dbReference type="InterPro" id="IPR010583">
    <property type="entry name" value="MipA"/>
</dbReference>
<keyword evidence="5" id="KW-0998">Cell outer membrane</keyword>
<sequence length="267" mass="29359">MKYKNNAAKLSLLMVLPVAHSAIANENYQPASDWEVELGIGAMYEPISPGIDKSEFGVVPYVDITYKERFFLNGERGIGAYLYREEMPSGDFALGLSFDYDDGRDSSDFDNNSPYKRLGDIKGSVVGKMFAEAEFGILSADIEFAQALSSSGHKGWYVEAGVGIEGEVAKDLYMGIGPSVRFSSKKLLVAYYGVNQKQANDTGFKTYNPGTGLENVGFGTWGRYSITDDWSVLWEVEYQRLMGDAKDSPVSNKTGQVMTGLAVSYTF</sequence>
<dbReference type="PANTHER" id="PTHR38776:SF1">
    <property type="entry name" value="MLTA-INTERACTING PROTEIN-RELATED"/>
    <property type="match status" value="1"/>
</dbReference>
<keyword evidence="8" id="KW-1185">Reference proteome</keyword>
<dbReference type="RefSeq" id="WP_009601498.1">
    <property type="nucleotide sequence ID" value="NZ_AEIU01000074.1"/>
</dbReference>
<proteinExistence type="inferred from homology"/>
<gene>
    <name evidence="7" type="ORF">VIBC2010_05069</name>
</gene>
<dbReference type="PANTHER" id="PTHR38776">
    <property type="entry name" value="MLTA-INTERACTING PROTEIN-RELATED"/>
    <property type="match status" value="1"/>
</dbReference>
<keyword evidence="4" id="KW-0472">Membrane</keyword>
<evidence type="ECO:0000256" key="3">
    <source>
        <dbReference type="ARBA" id="ARBA00022729"/>
    </source>
</evidence>
<dbReference type="eggNOG" id="COG3713">
    <property type="taxonomic scope" value="Bacteria"/>
</dbReference>
<feature type="chain" id="PRO_5003166739" evidence="6">
    <location>
        <begin position="25"/>
        <end position="267"/>
    </location>
</feature>
<protein>
    <submittedName>
        <fullName evidence="7">Putative MltA-interacting protein MipA</fullName>
    </submittedName>
</protein>
<dbReference type="Proteomes" id="UP000002943">
    <property type="component" value="Unassembled WGS sequence"/>
</dbReference>
<comment type="similarity">
    <text evidence="2">Belongs to the MipA/OmpV family.</text>
</comment>
<accession>E3BKD5</accession>
<name>E3BKD5_9VIBR</name>
<evidence type="ECO:0000256" key="1">
    <source>
        <dbReference type="ARBA" id="ARBA00004442"/>
    </source>
</evidence>
<comment type="caution">
    <text evidence="7">The sequence shown here is derived from an EMBL/GenBank/DDBJ whole genome shotgun (WGS) entry which is preliminary data.</text>
</comment>
<keyword evidence="3 6" id="KW-0732">Signal</keyword>
<dbReference type="EMBL" id="AEIU01000074">
    <property type="protein sequence ID" value="EFP96520.1"/>
    <property type="molecule type" value="Genomic_DNA"/>
</dbReference>
<feature type="signal peptide" evidence="6">
    <location>
        <begin position="1"/>
        <end position="24"/>
    </location>
</feature>
<reference evidence="7 8" key="1">
    <citation type="journal article" date="2012" name="Int. J. Syst. Evol. Microbiol.">
        <title>Vibrio caribbeanicus sp. nov., isolated from the marine sponge Scleritoderma cyanea.</title>
        <authorList>
            <person name="Hoffmann M."/>
            <person name="Monday S.R."/>
            <person name="Allard M.W."/>
            <person name="Strain E.A."/>
            <person name="Whittaker P."/>
            <person name="Naum M."/>
            <person name="McCarthy P.J."/>
            <person name="Lopez J.V."/>
            <person name="Fischer M."/>
            <person name="Brown E.W."/>
        </authorList>
    </citation>
    <scope>NUCLEOTIDE SEQUENCE [LARGE SCALE GENOMIC DNA]</scope>
    <source>
        <strain evidence="7 8">ATCC BAA-2122</strain>
    </source>
</reference>
<organism evidence="7 8">
    <name type="scientific">Vibrio caribbeanicus ATCC BAA-2122</name>
    <dbReference type="NCBI Taxonomy" id="796620"/>
    <lineage>
        <taxon>Bacteria</taxon>
        <taxon>Pseudomonadati</taxon>
        <taxon>Pseudomonadota</taxon>
        <taxon>Gammaproteobacteria</taxon>
        <taxon>Vibrionales</taxon>
        <taxon>Vibrionaceae</taxon>
        <taxon>Vibrio</taxon>
    </lineage>
</organism>
<comment type="subcellular location">
    <subcellularLocation>
        <location evidence="1">Cell outer membrane</location>
    </subcellularLocation>
</comment>
<evidence type="ECO:0000256" key="6">
    <source>
        <dbReference type="SAM" id="SignalP"/>
    </source>
</evidence>
<evidence type="ECO:0000256" key="4">
    <source>
        <dbReference type="ARBA" id="ARBA00023136"/>
    </source>
</evidence>
<evidence type="ECO:0000313" key="7">
    <source>
        <dbReference type="EMBL" id="EFP96520.1"/>
    </source>
</evidence>
<dbReference type="OrthoDB" id="8741240at2"/>
<dbReference type="Pfam" id="PF06629">
    <property type="entry name" value="MipA"/>
    <property type="match status" value="1"/>
</dbReference>
<dbReference type="GO" id="GO:0009279">
    <property type="term" value="C:cell outer membrane"/>
    <property type="evidence" value="ECO:0007669"/>
    <property type="project" value="UniProtKB-SubCell"/>
</dbReference>
<dbReference type="AlphaFoldDB" id="E3BKD5"/>
<evidence type="ECO:0000256" key="5">
    <source>
        <dbReference type="ARBA" id="ARBA00023237"/>
    </source>
</evidence>
<evidence type="ECO:0000256" key="2">
    <source>
        <dbReference type="ARBA" id="ARBA00005722"/>
    </source>
</evidence>